<dbReference type="EMBL" id="BSXU01005446">
    <property type="protein sequence ID" value="GMG53712.1"/>
    <property type="molecule type" value="Genomic_DNA"/>
</dbReference>
<comment type="caution">
    <text evidence="1">The sequence shown here is derived from an EMBL/GenBank/DDBJ whole genome shotgun (WGS) entry which is preliminary data.</text>
</comment>
<dbReference type="AlphaFoldDB" id="A0A9W7DJQ9"/>
<reference evidence="1" key="1">
    <citation type="submission" date="2023-04" db="EMBL/GenBank/DDBJ databases">
        <title>Ambrosiozyma monospora NBRC 1965.</title>
        <authorList>
            <person name="Ichikawa N."/>
            <person name="Sato H."/>
            <person name="Tonouchi N."/>
        </authorList>
    </citation>
    <scope>NUCLEOTIDE SEQUENCE</scope>
    <source>
        <strain evidence="1">NBRC 1965</strain>
    </source>
</reference>
<dbReference type="Proteomes" id="UP001165063">
    <property type="component" value="Unassembled WGS sequence"/>
</dbReference>
<name>A0A9W7DJQ9_AMBMO</name>
<organism evidence="1 2">
    <name type="scientific">Ambrosiozyma monospora</name>
    <name type="common">Yeast</name>
    <name type="synonym">Endomycopsis monosporus</name>
    <dbReference type="NCBI Taxonomy" id="43982"/>
    <lineage>
        <taxon>Eukaryota</taxon>
        <taxon>Fungi</taxon>
        <taxon>Dikarya</taxon>
        <taxon>Ascomycota</taxon>
        <taxon>Saccharomycotina</taxon>
        <taxon>Pichiomycetes</taxon>
        <taxon>Pichiales</taxon>
        <taxon>Pichiaceae</taxon>
        <taxon>Ambrosiozyma</taxon>
    </lineage>
</organism>
<proteinExistence type="predicted"/>
<dbReference type="PANTHER" id="PTHR19446">
    <property type="entry name" value="REVERSE TRANSCRIPTASES"/>
    <property type="match status" value="1"/>
</dbReference>
<evidence type="ECO:0000313" key="2">
    <source>
        <dbReference type="Proteomes" id="UP001165063"/>
    </source>
</evidence>
<evidence type="ECO:0000313" key="1">
    <source>
        <dbReference type="EMBL" id="GMG53712.1"/>
    </source>
</evidence>
<protein>
    <submittedName>
        <fullName evidence="1">Unnamed protein product</fullName>
    </submittedName>
</protein>
<sequence>MLNWFPTSNIDTQELPETMKPVLFRFILKEGKDKDEITSYRPIAPMSTITSLFSNILVNRLQPIFYTIISEDQQGFIHGRSSHFNIQRLQQLVHPTRHHFQIEY</sequence>
<keyword evidence="2" id="KW-1185">Reference proteome</keyword>
<dbReference type="OrthoDB" id="415068at2759"/>
<gene>
    <name evidence="1" type="ORF">Amon01_000743300</name>
</gene>
<accession>A0A9W7DJQ9</accession>